<evidence type="ECO:0000313" key="2">
    <source>
        <dbReference type="EMBL" id="GAA4015065.1"/>
    </source>
</evidence>
<name>A0ABP7SR37_9BURK</name>
<evidence type="ECO:0000256" key="1">
    <source>
        <dbReference type="SAM" id="SignalP"/>
    </source>
</evidence>
<organism evidence="2 3">
    <name type="scientific">Actimicrobium antarcticum</name>
    <dbReference type="NCBI Taxonomy" id="1051899"/>
    <lineage>
        <taxon>Bacteria</taxon>
        <taxon>Pseudomonadati</taxon>
        <taxon>Pseudomonadota</taxon>
        <taxon>Betaproteobacteria</taxon>
        <taxon>Burkholderiales</taxon>
        <taxon>Oxalobacteraceae</taxon>
        <taxon>Actimicrobium</taxon>
    </lineage>
</organism>
<evidence type="ECO:0000313" key="3">
    <source>
        <dbReference type="Proteomes" id="UP001501353"/>
    </source>
</evidence>
<proteinExistence type="predicted"/>
<gene>
    <name evidence="2" type="ORF">GCM10022212_07180</name>
</gene>
<comment type="caution">
    <text evidence="2">The sequence shown here is derived from an EMBL/GenBank/DDBJ whole genome shotgun (WGS) entry which is preliminary data.</text>
</comment>
<feature type="chain" id="PRO_5046296579" evidence="1">
    <location>
        <begin position="22"/>
        <end position="133"/>
    </location>
</feature>
<keyword evidence="1" id="KW-0732">Signal</keyword>
<sequence length="133" mass="14124">MQFLRLGCAVLLATAALSAAASEPLLASNMNVVEERRNVVVHLEAGSAAELGRGRDLNGLVGRTRDFDGQSLPLYAISDGSISAGQFFRMVQFNGQLTGTLQCQLVRLGNSPDLPGVKMAVLAQRCALKSLNH</sequence>
<reference evidence="3" key="1">
    <citation type="journal article" date="2019" name="Int. J. Syst. Evol. Microbiol.">
        <title>The Global Catalogue of Microorganisms (GCM) 10K type strain sequencing project: providing services to taxonomists for standard genome sequencing and annotation.</title>
        <authorList>
            <consortium name="The Broad Institute Genomics Platform"/>
            <consortium name="The Broad Institute Genome Sequencing Center for Infectious Disease"/>
            <person name="Wu L."/>
            <person name="Ma J."/>
        </authorList>
    </citation>
    <scope>NUCLEOTIDE SEQUENCE [LARGE SCALE GENOMIC DNA]</scope>
    <source>
        <strain evidence="3">JCM 16673</strain>
    </source>
</reference>
<feature type="signal peptide" evidence="1">
    <location>
        <begin position="1"/>
        <end position="21"/>
    </location>
</feature>
<keyword evidence="3" id="KW-1185">Reference proteome</keyword>
<dbReference type="RefSeq" id="WP_344761860.1">
    <property type="nucleotide sequence ID" value="NZ_BAAAZE010000005.1"/>
</dbReference>
<dbReference type="Proteomes" id="UP001501353">
    <property type="component" value="Unassembled WGS sequence"/>
</dbReference>
<accession>A0ABP7SR37</accession>
<dbReference type="EMBL" id="BAAAZE010000005">
    <property type="protein sequence ID" value="GAA4015065.1"/>
    <property type="molecule type" value="Genomic_DNA"/>
</dbReference>
<protein>
    <submittedName>
        <fullName evidence="2">Uncharacterized protein</fullName>
    </submittedName>
</protein>